<dbReference type="InterPro" id="IPR008964">
    <property type="entry name" value="Invasin/intimin_cell_adhesion"/>
</dbReference>
<dbReference type="InterPro" id="IPR009045">
    <property type="entry name" value="Zn_M74/Hedgehog-like"/>
</dbReference>
<feature type="compositionally biased region" description="Basic and acidic residues" evidence="1">
    <location>
        <begin position="1"/>
        <end position="15"/>
    </location>
</feature>
<proteinExistence type="predicted"/>
<dbReference type="RefSeq" id="WP_072951056.1">
    <property type="nucleotide sequence ID" value="NZ_FRCT01000008.1"/>
</dbReference>
<protein>
    <submittedName>
        <fullName evidence="4">Ig-like domain (Group 2)</fullName>
    </submittedName>
</protein>
<dbReference type="Gene3D" id="3.30.1380.10">
    <property type="match status" value="1"/>
</dbReference>
<dbReference type="Pfam" id="PF02557">
    <property type="entry name" value="VanY"/>
    <property type="match status" value="1"/>
</dbReference>
<dbReference type="InterPro" id="IPR058193">
    <property type="entry name" value="VanY/YodJ_core_dom"/>
</dbReference>
<dbReference type="SUPFAM" id="SSF55166">
    <property type="entry name" value="Hedgehog/DD-peptidase"/>
    <property type="match status" value="1"/>
</dbReference>
<dbReference type="EMBL" id="FRCT01000008">
    <property type="protein sequence ID" value="SHM63201.1"/>
    <property type="molecule type" value="Genomic_DNA"/>
</dbReference>
<dbReference type="CDD" id="cd14852">
    <property type="entry name" value="LD-carboxypeptidase"/>
    <property type="match status" value="1"/>
</dbReference>
<dbReference type="PANTHER" id="PTHR34385">
    <property type="entry name" value="D-ALANYL-D-ALANINE CARBOXYPEPTIDASE"/>
    <property type="match status" value="1"/>
</dbReference>
<dbReference type="InterPro" id="IPR052179">
    <property type="entry name" value="DD-CPase-like"/>
</dbReference>
<dbReference type="PANTHER" id="PTHR34385:SF1">
    <property type="entry name" value="PEPTIDOGLYCAN L-ALANYL-D-GLUTAMATE ENDOPEPTIDASE CWLK"/>
    <property type="match status" value="1"/>
</dbReference>
<evidence type="ECO:0000259" key="3">
    <source>
        <dbReference type="Pfam" id="PF02557"/>
    </source>
</evidence>
<evidence type="ECO:0000259" key="2">
    <source>
        <dbReference type="Pfam" id="PF02368"/>
    </source>
</evidence>
<dbReference type="SUPFAM" id="SSF49373">
    <property type="entry name" value="Invasin/intimin cell-adhesion fragments"/>
    <property type="match status" value="1"/>
</dbReference>
<dbReference type="Proteomes" id="UP000184394">
    <property type="component" value="Unassembled WGS sequence"/>
</dbReference>
<feature type="domain" description="D-alanyl-D-alanine carboxypeptidase-like core" evidence="3">
    <location>
        <begin position="231"/>
        <end position="352"/>
    </location>
</feature>
<dbReference type="OrthoDB" id="9792074at2"/>
<evidence type="ECO:0000256" key="1">
    <source>
        <dbReference type="SAM" id="MobiDB-lite"/>
    </source>
</evidence>
<dbReference type="InterPro" id="IPR003709">
    <property type="entry name" value="VanY-like_core_dom"/>
</dbReference>
<name>A0A1M7KD57_RUMFL</name>
<feature type="compositionally biased region" description="Polar residues" evidence="1">
    <location>
        <begin position="182"/>
        <end position="196"/>
    </location>
</feature>
<dbReference type="GO" id="GO:0006508">
    <property type="term" value="P:proteolysis"/>
    <property type="evidence" value="ECO:0007669"/>
    <property type="project" value="InterPro"/>
</dbReference>
<dbReference type="Pfam" id="PF02368">
    <property type="entry name" value="Big_2"/>
    <property type="match status" value="1"/>
</dbReference>
<reference evidence="4 5" key="1">
    <citation type="submission" date="2016-11" db="EMBL/GenBank/DDBJ databases">
        <authorList>
            <person name="Jaros S."/>
            <person name="Januszkiewicz K."/>
            <person name="Wedrychowicz H."/>
        </authorList>
    </citation>
    <scope>NUCLEOTIDE SEQUENCE [LARGE SCALE GENOMIC DNA]</scope>
    <source>
        <strain evidence="4 5">Y1</strain>
    </source>
</reference>
<dbReference type="AlphaFoldDB" id="A0A1M7KD57"/>
<dbReference type="Gene3D" id="2.60.40.1080">
    <property type="match status" value="1"/>
</dbReference>
<evidence type="ECO:0000313" key="5">
    <source>
        <dbReference type="Proteomes" id="UP000184394"/>
    </source>
</evidence>
<organism evidence="4 5">
    <name type="scientific">Ruminococcus flavefaciens</name>
    <dbReference type="NCBI Taxonomy" id="1265"/>
    <lineage>
        <taxon>Bacteria</taxon>
        <taxon>Bacillati</taxon>
        <taxon>Bacillota</taxon>
        <taxon>Clostridia</taxon>
        <taxon>Eubacteriales</taxon>
        <taxon>Oscillospiraceae</taxon>
        <taxon>Ruminococcus</taxon>
    </lineage>
</organism>
<dbReference type="InterPro" id="IPR003343">
    <property type="entry name" value="Big_2"/>
</dbReference>
<sequence length="378" mass="42491">MDNNRYDRYDRYESHRPRKRVSRKTLRRRQLTALFILASLVLMFVILVANACKGDPKKDEKGKAKTNVTTTTTVVTNTDAPIVTTVTTTATLSDPVNKSDFKLDKYSVFIEVGETDTPMVQQYPDGASEADERWSSGDYTIATVDDYGHIKGVSPGTCYVTLRSAKDQTQEVMIKVTVRGDGTSNNDTASPQSNRTEAPEPPVYDTEGLTYVDGVLIANKSYSLPSTFDPKLEPLVYEQFQKLSGDASKEGLKIYVGSGYRSYSDQEKIYDNYVQQDGKDAADTYSARPGYSEHQTGLVIDVNTINDEFGYTPESAWLAEHAHEYGFIIRYPQGKEAYTGYQYEPWHIRYVGSKLATKLYNSGQCLEEYLGIDSKYKE</sequence>
<feature type="domain" description="BIG2" evidence="2">
    <location>
        <begin position="103"/>
        <end position="166"/>
    </location>
</feature>
<feature type="region of interest" description="Disordered" evidence="1">
    <location>
        <begin position="1"/>
        <end position="23"/>
    </location>
</feature>
<dbReference type="GO" id="GO:0008233">
    <property type="term" value="F:peptidase activity"/>
    <property type="evidence" value="ECO:0007669"/>
    <property type="project" value="InterPro"/>
</dbReference>
<gene>
    <name evidence="4" type="ORF">SAMN04487860_10858</name>
</gene>
<feature type="region of interest" description="Disordered" evidence="1">
    <location>
        <begin position="179"/>
        <end position="205"/>
    </location>
</feature>
<accession>A0A1M7KD57</accession>
<evidence type="ECO:0000313" key="4">
    <source>
        <dbReference type="EMBL" id="SHM63201.1"/>
    </source>
</evidence>